<reference evidence="2" key="1">
    <citation type="submission" date="2016-11" db="UniProtKB">
        <authorList>
            <consortium name="WormBaseParasite"/>
        </authorList>
    </citation>
    <scope>IDENTIFICATION</scope>
    <source>
        <strain evidence="2">KR3021</strain>
    </source>
</reference>
<dbReference type="WBParaSite" id="RSKR_0000433000.1">
    <property type="protein sequence ID" value="RSKR_0000433000.1"/>
    <property type="gene ID" value="RSKR_0000433000"/>
</dbReference>
<dbReference type="Proteomes" id="UP000095286">
    <property type="component" value="Unplaced"/>
</dbReference>
<evidence type="ECO:0000313" key="2">
    <source>
        <dbReference type="WBParaSite" id="RSKR_0000433000.1"/>
    </source>
</evidence>
<name>A0AC35TU13_9BILA</name>
<proteinExistence type="predicted"/>
<sequence>MGRGNPMGLCLICQDQSYGRHYGVIVCDGCAVIFSVRKNITYTCISGDNKCIIDKTRRNWCPSCRLRKCYACNMDPEKVQKERGPRKKKANIEGEGSEINCPNKALDDILIKSVEISSKSGVLTFCNSLTKATILAESWPLFLILQTYASKNNMKLLFKLVRSLRLPLLETNAIELDKVEHSILINLLFCKLSSKIGRLNFAAAMTPVFCIYLFQYCTILHPKEPERLIKLTSIVEKLVNLLGNEEMKNELAKYYQVLPEFIILHYTK</sequence>
<protein>
    <submittedName>
        <fullName evidence="2">Nuclear receptor domain-containing protein</fullName>
    </submittedName>
</protein>
<evidence type="ECO:0000313" key="1">
    <source>
        <dbReference type="Proteomes" id="UP000095286"/>
    </source>
</evidence>
<organism evidence="1 2">
    <name type="scientific">Rhabditophanes sp. KR3021</name>
    <dbReference type="NCBI Taxonomy" id="114890"/>
    <lineage>
        <taxon>Eukaryota</taxon>
        <taxon>Metazoa</taxon>
        <taxon>Ecdysozoa</taxon>
        <taxon>Nematoda</taxon>
        <taxon>Chromadorea</taxon>
        <taxon>Rhabditida</taxon>
        <taxon>Tylenchina</taxon>
        <taxon>Panagrolaimomorpha</taxon>
        <taxon>Strongyloidoidea</taxon>
        <taxon>Alloionematidae</taxon>
        <taxon>Rhabditophanes</taxon>
    </lineage>
</organism>
<accession>A0AC35TU13</accession>